<evidence type="ECO:0000313" key="1">
    <source>
        <dbReference type="EMBL" id="KKP69471.1"/>
    </source>
</evidence>
<dbReference type="EMBL" id="LBQB01000006">
    <property type="protein sequence ID" value="KKP69471.1"/>
    <property type="molecule type" value="Genomic_DNA"/>
</dbReference>
<dbReference type="STRING" id="1618350.UR67_C0006G0038"/>
<name>A0A0G0C065_UNCC3</name>
<dbReference type="AlphaFoldDB" id="A0A0G0C065"/>
<organism evidence="1 2">
    <name type="scientific">candidate division CPR3 bacterium GW2011_GWF2_35_18</name>
    <dbReference type="NCBI Taxonomy" id="1618350"/>
    <lineage>
        <taxon>Bacteria</taxon>
        <taxon>Bacteria division CPR3</taxon>
    </lineage>
</organism>
<reference evidence="1 2" key="1">
    <citation type="journal article" date="2015" name="Nature">
        <title>rRNA introns, odd ribosomes, and small enigmatic genomes across a large radiation of phyla.</title>
        <authorList>
            <person name="Brown C.T."/>
            <person name="Hug L.A."/>
            <person name="Thomas B.C."/>
            <person name="Sharon I."/>
            <person name="Castelle C.J."/>
            <person name="Singh A."/>
            <person name="Wilkins M.J."/>
            <person name="Williams K.H."/>
            <person name="Banfield J.F."/>
        </authorList>
    </citation>
    <scope>NUCLEOTIDE SEQUENCE [LARGE SCALE GENOMIC DNA]</scope>
</reference>
<protein>
    <submittedName>
        <fullName evidence="1">Uncharacterized protein</fullName>
    </submittedName>
</protein>
<sequence>MNQTNFPQNSLRPSSEVFQNPERIGVDTVAVNSEGVSRISSKEEQPMIQSKPTNLLAHTTQQHLTDNEQTNKVFAKDSKNLTPKEISFGIKQPSNSSMFWFMMMSRWEIERQKRRKL</sequence>
<proteinExistence type="predicted"/>
<accession>A0A0G0C065</accession>
<gene>
    <name evidence="1" type="ORF">UR67_C0006G0038</name>
</gene>
<dbReference type="Proteomes" id="UP000034581">
    <property type="component" value="Unassembled WGS sequence"/>
</dbReference>
<evidence type="ECO:0000313" key="2">
    <source>
        <dbReference type="Proteomes" id="UP000034581"/>
    </source>
</evidence>
<comment type="caution">
    <text evidence="1">The sequence shown here is derived from an EMBL/GenBank/DDBJ whole genome shotgun (WGS) entry which is preliminary data.</text>
</comment>